<protein>
    <submittedName>
        <fullName evidence="9">Rhomboid protease GluP</fullName>
        <ecNumber evidence="9">3.4.21.105</ecNumber>
    </submittedName>
</protein>
<keyword evidence="5 7" id="KW-1133">Transmembrane helix</keyword>
<evidence type="ECO:0000313" key="10">
    <source>
        <dbReference type="Proteomes" id="UP000076603"/>
    </source>
</evidence>
<evidence type="ECO:0000256" key="7">
    <source>
        <dbReference type="SAM" id="Phobius"/>
    </source>
</evidence>
<dbReference type="GO" id="GO:0006508">
    <property type="term" value="P:proteolysis"/>
    <property type="evidence" value="ECO:0007669"/>
    <property type="project" value="UniProtKB-KW"/>
</dbReference>
<evidence type="ECO:0000256" key="4">
    <source>
        <dbReference type="ARBA" id="ARBA00022801"/>
    </source>
</evidence>
<dbReference type="InterPro" id="IPR050925">
    <property type="entry name" value="Rhomboid_protease_S54"/>
</dbReference>
<evidence type="ECO:0000256" key="1">
    <source>
        <dbReference type="ARBA" id="ARBA00004141"/>
    </source>
</evidence>
<keyword evidence="9" id="KW-0645">Protease</keyword>
<keyword evidence="4 9" id="KW-0378">Hydrolase</keyword>
<keyword evidence="3 7" id="KW-0812">Transmembrane</keyword>
<sequence>MDTYIKTLIEKLCDMYRYRIIELKDIPGLSSSWGVVKEEGDRAEVVFFSSLNTMRDLEINSFVGYLRNALRCEDIRPVQVLIDGDLKTYTDEQGGLHLNHEIYPQCGLILINNVDNKILYYSLGLEDKANELANCINHMRHIENQRGKTEKAIITYILIAVNLVIYGLTAYLSGNIVDSNTRVLIFLGAKVNELINAGEYYRLVSCMFLHGGAVHVGVNMYSLYALGPFVEGIYGKLKFTIIYFFAGIVSSFFSYKFSADISVGASGAIFGLLGAALVFAMKMKDRVRKDFIRNILSVIVVNLVIGFSIPNVDNFGHLGGLVGGMISSFVLFKKDQQF</sequence>
<gene>
    <name evidence="9" type="primary">gluP</name>
    <name evidence="9" type="ORF">CLMAG_47710</name>
</gene>
<organism evidence="9 10">
    <name type="scientific">Clostridium magnum DSM 2767</name>
    <dbReference type="NCBI Taxonomy" id="1121326"/>
    <lineage>
        <taxon>Bacteria</taxon>
        <taxon>Bacillati</taxon>
        <taxon>Bacillota</taxon>
        <taxon>Clostridia</taxon>
        <taxon>Eubacteriales</taxon>
        <taxon>Clostridiaceae</taxon>
        <taxon>Clostridium</taxon>
    </lineage>
</organism>
<dbReference type="GO" id="GO:0004252">
    <property type="term" value="F:serine-type endopeptidase activity"/>
    <property type="evidence" value="ECO:0007669"/>
    <property type="project" value="InterPro"/>
</dbReference>
<dbReference type="InterPro" id="IPR022764">
    <property type="entry name" value="Peptidase_S54_rhomboid_dom"/>
</dbReference>
<comment type="subcellular location">
    <subcellularLocation>
        <location evidence="1">Membrane</location>
        <topology evidence="1">Multi-pass membrane protein</topology>
    </subcellularLocation>
</comment>
<dbReference type="GO" id="GO:0016020">
    <property type="term" value="C:membrane"/>
    <property type="evidence" value="ECO:0007669"/>
    <property type="project" value="UniProtKB-SubCell"/>
</dbReference>
<comment type="caution">
    <text evidence="9">The sequence shown here is derived from an EMBL/GenBank/DDBJ whole genome shotgun (WGS) entry which is preliminary data.</text>
</comment>
<dbReference type="Proteomes" id="UP000076603">
    <property type="component" value="Unassembled WGS sequence"/>
</dbReference>
<dbReference type="RefSeq" id="WP_066628005.1">
    <property type="nucleotide sequence ID" value="NZ_FQXL01000006.1"/>
</dbReference>
<feature type="transmembrane region" description="Helical" evidence="7">
    <location>
        <begin position="261"/>
        <end position="279"/>
    </location>
</feature>
<dbReference type="PANTHER" id="PTHR43731">
    <property type="entry name" value="RHOMBOID PROTEASE"/>
    <property type="match status" value="1"/>
</dbReference>
<comment type="similarity">
    <text evidence="2">Belongs to the peptidase S54 family.</text>
</comment>
<dbReference type="PATRIC" id="fig|1121326.3.peg.4839"/>
<evidence type="ECO:0000256" key="6">
    <source>
        <dbReference type="ARBA" id="ARBA00023136"/>
    </source>
</evidence>
<feature type="transmembrane region" description="Helical" evidence="7">
    <location>
        <begin position="153"/>
        <end position="172"/>
    </location>
</feature>
<reference evidence="9 10" key="1">
    <citation type="submission" date="2016-04" db="EMBL/GenBank/DDBJ databases">
        <title>Genome sequence of Clostridium magnum DSM 2767.</title>
        <authorList>
            <person name="Poehlein A."/>
            <person name="Uhlig R."/>
            <person name="Fischer R."/>
            <person name="Bahl H."/>
            <person name="Daniel R."/>
        </authorList>
    </citation>
    <scope>NUCLEOTIDE SEQUENCE [LARGE SCALE GENOMIC DNA]</scope>
    <source>
        <strain evidence="9 10">DSM 2767</strain>
    </source>
</reference>
<dbReference type="AlphaFoldDB" id="A0A162RE92"/>
<evidence type="ECO:0000256" key="5">
    <source>
        <dbReference type="ARBA" id="ARBA00022989"/>
    </source>
</evidence>
<dbReference type="STRING" id="1121326.CLMAG_47710"/>
<dbReference type="SUPFAM" id="SSF144091">
    <property type="entry name" value="Rhomboid-like"/>
    <property type="match status" value="1"/>
</dbReference>
<evidence type="ECO:0000256" key="3">
    <source>
        <dbReference type="ARBA" id="ARBA00022692"/>
    </source>
</evidence>
<accession>A0A162RE92</accession>
<proteinExistence type="inferred from homology"/>
<feature type="transmembrane region" description="Helical" evidence="7">
    <location>
        <begin position="315"/>
        <end position="332"/>
    </location>
</feature>
<dbReference type="EMBL" id="LWAE01000007">
    <property type="protein sequence ID" value="KZL89773.1"/>
    <property type="molecule type" value="Genomic_DNA"/>
</dbReference>
<evidence type="ECO:0000313" key="9">
    <source>
        <dbReference type="EMBL" id="KZL89773.1"/>
    </source>
</evidence>
<evidence type="ECO:0000256" key="2">
    <source>
        <dbReference type="ARBA" id="ARBA00009045"/>
    </source>
</evidence>
<dbReference type="InterPro" id="IPR035952">
    <property type="entry name" value="Rhomboid-like_sf"/>
</dbReference>
<dbReference type="Pfam" id="PF01694">
    <property type="entry name" value="Rhomboid"/>
    <property type="match status" value="1"/>
</dbReference>
<feature type="transmembrane region" description="Helical" evidence="7">
    <location>
        <begin position="200"/>
        <end position="225"/>
    </location>
</feature>
<feature type="domain" description="Peptidase S54 rhomboid" evidence="8">
    <location>
        <begin position="198"/>
        <end position="333"/>
    </location>
</feature>
<dbReference type="PANTHER" id="PTHR43731:SF14">
    <property type="entry name" value="PRESENILIN-ASSOCIATED RHOMBOID-LIKE PROTEIN, MITOCHONDRIAL"/>
    <property type="match status" value="1"/>
</dbReference>
<name>A0A162RE92_9CLOT</name>
<evidence type="ECO:0000259" key="8">
    <source>
        <dbReference type="Pfam" id="PF01694"/>
    </source>
</evidence>
<keyword evidence="6 7" id="KW-0472">Membrane</keyword>
<dbReference type="EC" id="3.4.21.105" evidence="9"/>
<dbReference type="OrthoDB" id="9813074at2"/>
<feature type="transmembrane region" description="Helical" evidence="7">
    <location>
        <begin position="237"/>
        <end position="255"/>
    </location>
</feature>
<keyword evidence="10" id="KW-1185">Reference proteome</keyword>
<feature type="transmembrane region" description="Helical" evidence="7">
    <location>
        <begin position="291"/>
        <end position="309"/>
    </location>
</feature>
<dbReference type="Gene3D" id="1.20.1540.10">
    <property type="entry name" value="Rhomboid-like"/>
    <property type="match status" value="1"/>
</dbReference>